<name>A0A6J5PQG4_9CAUD</name>
<evidence type="ECO:0000313" key="2">
    <source>
        <dbReference type="EMBL" id="CAB4171505.1"/>
    </source>
</evidence>
<evidence type="ECO:0000313" key="3">
    <source>
        <dbReference type="EMBL" id="CAB4177950.1"/>
    </source>
</evidence>
<feature type="region of interest" description="Disordered" evidence="1">
    <location>
        <begin position="406"/>
        <end position="430"/>
    </location>
</feature>
<reference evidence="2" key="1">
    <citation type="submission" date="2020-05" db="EMBL/GenBank/DDBJ databases">
        <authorList>
            <person name="Chiriac C."/>
            <person name="Salcher M."/>
            <person name="Ghai R."/>
            <person name="Kavagutti S V."/>
        </authorList>
    </citation>
    <scope>NUCLEOTIDE SEQUENCE</scope>
</reference>
<accession>A0A6J5PQG4</accession>
<dbReference type="EMBL" id="LR796868">
    <property type="protein sequence ID" value="CAB4171505.1"/>
    <property type="molecule type" value="Genomic_DNA"/>
</dbReference>
<evidence type="ECO:0008006" key="5">
    <source>
        <dbReference type="Google" id="ProtNLM"/>
    </source>
</evidence>
<dbReference type="EMBL" id="LR796958">
    <property type="protein sequence ID" value="CAB4177950.1"/>
    <property type="molecule type" value="Genomic_DNA"/>
</dbReference>
<evidence type="ECO:0000256" key="1">
    <source>
        <dbReference type="SAM" id="MobiDB-lite"/>
    </source>
</evidence>
<dbReference type="EMBL" id="LR797108">
    <property type="protein sequence ID" value="CAB4187197.1"/>
    <property type="molecule type" value="Genomic_DNA"/>
</dbReference>
<sequence length="698" mass="78527">MQKTDEEKALTFYNEKGPDVVALKNAYDNTVTELSEYFSQCSRSYDERRNYWPGKTEDLRKHGAASFPWEGASDTEVHVINERINAYVALCLTSLNRANIRAYPVEVGDMAQAKVTSSFLKWMIASYIPRFKQEMELASNYLFERGLMITYVGWDREKNKYLQKFSLEDIAASNPSLASVILDGSDDVGVIAMLKSVFPDLKDKRAKKAINQLRAKGTCELTVSRRDIDRPCVKTCAPDGDVLFPPYCMDPQRAPYVFYKTRMTVQEILNKVEVSDWNREWADYCVEHFRGQSTDIVSGNPAEQATRSSVAEWQNDELIDVLYVYQRLVDQEDGSQGIYCTVMSPLFTGKGDVPGYAKFELLNGYEDYPFIVTRLSEDNKRLYDLQTVPELLRGIQWGVKVERDSRTDRNSMATMPPLMHPIGKPPPDWGPGKKIGRMRQGDYEWGPTPAYNPGSVEMEQSLLASADKLMGLDFQNPLSASRRQYFVDKFLAHVQGVIKAAYNAFQRFGPDQLYFRVTGVPDAQTYSKGDPDADVDIAISFDVQNTDPETGEKQIEQLLALVPYDRSGRINIDSAIEFAANAINPMLADAILQPVEAAQEKMVKDVTDDLTKIFSGIEVGARPNGAGSALDIIKQYAAQPDITQRLQQDEAFRTRLEKYSAQYSFAIQQQQNAEIGKIGTAPANMGDVATQTANTVNY</sequence>
<gene>
    <name evidence="3" type="ORF">UFOVP1007_6</name>
    <name evidence="4" type="ORF">UFOVP1159_6</name>
    <name evidence="2" type="ORF">UFOVP927_2</name>
</gene>
<protein>
    <recommendedName>
        <fullName evidence="5">Portal protein</fullName>
    </recommendedName>
</protein>
<proteinExistence type="predicted"/>
<evidence type="ECO:0000313" key="4">
    <source>
        <dbReference type="EMBL" id="CAB4187197.1"/>
    </source>
</evidence>
<organism evidence="2">
    <name type="scientific">uncultured Caudovirales phage</name>
    <dbReference type="NCBI Taxonomy" id="2100421"/>
    <lineage>
        <taxon>Viruses</taxon>
        <taxon>Duplodnaviria</taxon>
        <taxon>Heunggongvirae</taxon>
        <taxon>Uroviricota</taxon>
        <taxon>Caudoviricetes</taxon>
        <taxon>Peduoviridae</taxon>
        <taxon>Maltschvirus</taxon>
        <taxon>Maltschvirus maltsch</taxon>
    </lineage>
</organism>